<evidence type="ECO:0000313" key="13">
    <source>
        <dbReference type="Proteomes" id="UP000239485"/>
    </source>
</evidence>
<keyword evidence="8" id="KW-0175">Coiled coil</keyword>
<proteinExistence type="inferred from homology"/>
<gene>
    <name evidence="12" type="ORF">CLV92_10724</name>
</gene>
<dbReference type="PROSITE" id="PS51123">
    <property type="entry name" value="OMPA_2"/>
    <property type="match status" value="1"/>
</dbReference>
<dbReference type="Gene3D" id="3.30.1330.60">
    <property type="entry name" value="OmpA-like domain"/>
    <property type="match status" value="1"/>
</dbReference>
<evidence type="ECO:0000256" key="10">
    <source>
        <dbReference type="SAM" id="Phobius"/>
    </source>
</evidence>
<feature type="transmembrane region" description="Helical" evidence="10">
    <location>
        <begin position="21"/>
        <end position="43"/>
    </location>
</feature>
<evidence type="ECO:0000256" key="1">
    <source>
        <dbReference type="ARBA" id="ARBA00004162"/>
    </source>
</evidence>
<feature type="region of interest" description="Disordered" evidence="9">
    <location>
        <begin position="345"/>
        <end position="367"/>
    </location>
</feature>
<evidence type="ECO:0000313" key="12">
    <source>
        <dbReference type="EMBL" id="PPK94522.1"/>
    </source>
</evidence>
<keyword evidence="4 10" id="KW-0812">Transmembrane</keyword>
<organism evidence="12 13">
    <name type="scientific">Kineococcus xinjiangensis</name>
    <dbReference type="NCBI Taxonomy" id="512762"/>
    <lineage>
        <taxon>Bacteria</taxon>
        <taxon>Bacillati</taxon>
        <taxon>Actinomycetota</taxon>
        <taxon>Actinomycetes</taxon>
        <taxon>Kineosporiales</taxon>
        <taxon>Kineosporiaceae</taxon>
        <taxon>Kineococcus</taxon>
    </lineage>
</organism>
<dbReference type="AlphaFoldDB" id="A0A2S6IJW4"/>
<dbReference type="InterPro" id="IPR036737">
    <property type="entry name" value="OmpA-like_sf"/>
</dbReference>
<keyword evidence="13" id="KW-1185">Reference proteome</keyword>
<dbReference type="CDD" id="cd07185">
    <property type="entry name" value="OmpA_C-like"/>
    <property type="match status" value="1"/>
</dbReference>
<comment type="similarity">
    <text evidence="2">Belongs to the MotB family.</text>
</comment>
<feature type="compositionally biased region" description="Low complexity" evidence="9">
    <location>
        <begin position="345"/>
        <end position="357"/>
    </location>
</feature>
<protein>
    <submittedName>
        <fullName evidence="12">Chemotaxis protein MotB</fullName>
    </submittedName>
</protein>
<dbReference type="SUPFAM" id="SSF103088">
    <property type="entry name" value="OmpA-like"/>
    <property type="match status" value="1"/>
</dbReference>
<comment type="caution">
    <text evidence="12">The sequence shown here is derived from an EMBL/GenBank/DDBJ whole genome shotgun (WGS) entry which is preliminary data.</text>
</comment>
<sequence>MSSGKRRHKHEEHDEHVNHERWLVSYADMLTVLMALFIVLFALSQVDQLKFAQFKAGLTEGFSTTNVAITGEEGINDAQNGQDPMSLEMFDVGDPLQPKSVERMIEEARLVEEKELAAGDLEAARAEVENYREIIKRIDAALAADGNQDQVTYRITADGLIVGLVADKVFFANASADVERTGLEVLDAIGPILAGLPNDIAVQGHTNSLPLKSTSRFRDNWDLSSGRANSVVTRFIGVHQLAERRLSSTGFGQTRPLYPDGDPAALAGNRRVDLVVASPSSDAVRALLPEVAASLPTDGPAELHTPADAEAKQAAEAEATTGDAAPDLVLDLAPEFAEPVVAGATHTSTTAHSTPDTHSTETATGGH</sequence>
<evidence type="ECO:0000256" key="2">
    <source>
        <dbReference type="ARBA" id="ARBA00008914"/>
    </source>
</evidence>
<name>A0A2S6IJW4_9ACTN</name>
<evidence type="ECO:0000256" key="8">
    <source>
        <dbReference type="SAM" id="Coils"/>
    </source>
</evidence>
<feature type="region of interest" description="Disordered" evidence="9">
    <location>
        <begin position="295"/>
        <end position="320"/>
    </location>
</feature>
<comment type="subcellular location">
    <subcellularLocation>
        <location evidence="1">Cell membrane</location>
        <topology evidence="1">Single-pass membrane protein</topology>
    </subcellularLocation>
</comment>
<dbReference type="RefSeq" id="WP_104432854.1">
    <property type="nucleotide sequence ID" value="NZ_PTJD01000007.1"/>
</dbReference>
<evidence type="ECO:0000256" key="4">
    <source>
        <dbReference type="ARBA" id="ARBA00022692"/>
    </source>
</evidence>
<dbReference type="PANTHER" id="PTHR30329:SF21">
    <property type="entry name" value="LIPOPROTEIN YIAD-RELATED"/>
    <property type="match status" value="1"/>
</dbReference>
<evidence type="ECO:0000256" key="5">
    <source>
        <dbReference type="ARBA" id="ARBA00022989"/>
    </source>
</evidence>
<keyword evidence="6 7" id="KW-0472">Membrane</keyword>
<feature type="domain" description="OmpA-like" evidence="11">
    <location>
        <begin position="158"/>
        <end position="280"/>
    </location>
</feature>
<dbReference type="Proteomes" id="UP000239485">
    <property type="component" value="Unassembled WGS sequence"/>
</dbReference>
<feature type="compositionally biased region" description="Basic and acidic residues" evidence="9">
    <location>
        <begin position="305"/>
        <end position="315"/>
    </location>
</feature>
<reference evidence="12 13" key="1">
    <citation type="submission" date="2018-02" db="EMBL/GenBank/DDBJ databases">
        <title>Genomic Encyclopedia of Archaeal and Bacterial Type Strains, Phase II (KMG-II): from individual species to whole genera.</title>
        <authorList>
            <person name="Goeker M."/>
        </authorList>
    </citation>
    <scope>NUCLEOTIDE SEQUENCE [LARGE SCALE GENOMIC DNA]</scope>
    <source>
        <strain evidence="12 13">DSM 22857</strain>
    </source>
</reference>
<evidence type="ECO:0000259" key="11">
    <source>
        <dbReference type="PROSITE" id="PS51123"/>
    </source>
</evidence>
<dbReference type="PANTHER" id="PTHR30329">
    <property type="entry name" value="STATOR ELEMENT OF FLAGELLAR MOTOR COMPLEX"/>
    <property type="match status" value="1"/>
</dbReference>
<accession>A0A2S6IJW4</accession>
<dbReference type="GO" id="GO:0005886">
    <property type="term" value="C:plasma membrane"/>
    <property type="evidence" value="ECO:0007669"/>
    <property type="project" value="UniProtKB-SubCell"/>
</dbReference>
<evidence type="ECO:0000256" key="6">
    <source>
        <dbReference type="ARBA" id="ARBA00023136"/>
    </source>
</evidence>
<dbReference type="EMBL" id="PTJD01000007">
    <property type="protein sequence ID" value="PPK94522.1"/>
    <property type="molecule type" value="Genomic_DNA"/>
</dbReference>
<dbReference type="Pfam" id="PF00691">
    <property type="entry name" value="OmpA"/>
    <property type="match status" value="1"/>
</dbReference>
<dbReference type="InterPro" id="IPR025713">
    <property type="entry name" value="MotB-like_N_dom"/>
</dbReference>
<keyword evidence="5 10" id="KW-1133">Transmembrane helix</keyword>
<feature type="coiled-coil region" evidence="8">
    <location>
        <begin position="114"/>
        <end position="141"/>
    </location>
</feature>
<dbReference type="InterPro" id="IPR050330">
    <property type="entry name" value="Bact_OuterMem_StrucFunc"/>
</dbReference>
<dbReference type="InterPro" id="IPR006665">
    <property type="entry name" value="OmpA-like"/>
</dbReference>
<dbReference type="OrthoDB" id="9815217at2"/>
<evidence type="ECO:0000256" key="9">
    <source>
        <dbReference type="SAM" id="MobiDB-lite"/>
    </source>
</evidence>
<keyword evidence="3" id="KW-1003">Cell membrane</keyword>
<evidence type="ECO:0000256" key="7">
    <source>
        <dbReference type="PROSITE-ProRule" id="PRU00473"/>
    </source>
</evidence>
<dbReference type="Pfam" id="PF13677">
    <property type="entry name" value="MotB_plug"/>
    <property type="match status" value="1"/>
</dbReference>
<evidence type="ECO:0000256" key="3">
    <source>
        <dbReference type="ARBA" id="ARBA00022475"/>
    </source>
</evidence>